<keyword evidence="3" id="KW-1185">Reference proteome</keyword>
<feature type="region of interest" description="Disordered" evidence="1">
    <location>
        <begin position="1"/>
        <end position="21"/>
    </location>
</feature>
<evidence type="ECO:0000256" key="1">
    <source>
        <dbReference type="SAM" id="MobiDB-lite"/>
    </source>
</evidence>
<accession>A0ABV2L0E9</accession>
<name>A0ABV2L0E9_9HYPH</name>
<sequence length="78" mass="8002">MTRPEDHASDAGPRGGHDLVVIAGGASGTSAGLRPVPNRALAGFLAQLIVSAEPTLRPSRGERTRAAAARYAEAARRA</sequence>
<proteinExistence type="predicted"/>
<comment type="caution">
    <text evidence="2">The sequence shown here is derived from an EMBL/GenBank/DDBJ whole genome shotgun (WGS) entry which is preliminary data.</text>
</comment>
<gene>
    <name evidence="2" type="ORF">ABID43_000822</name>
</gene>
<reference evidence="2 3" key="1">
    <citation type="submission" date="2024-06" db="EMBL/GenBank/DDBJ databases">
        <title>Genomic Encyclopedia of Type Strains, Phase IV (KMG-IV): sequencing the most valuable type-strain genomes for metagenomic binning, comparative biology and taxonomic classification.</title>
        <authorList>
            <person name="Goeker M."/>
        </authorList>
    </citation>
    <scope>NUCLEOTIDE SEQUENCE [LARGE SCALE GENOMIC DNA]</scope>
    <source>
        <strain evidence="2 3">DSM 21331</strain>
    </source>
</reference>
<evidence type="ECO:0000313" key="3">
    <source>
        <dbReference type="Proteomes" id="UP001549145"/>
    </source>
</evidence>
<evidence type="ECO:0000313" key="2">
    <source>
        <dbReference type="EMBL" id="MET3691303.1"/>
    </source>
</evidence>
<dbReference type="EMBL" id="JBEPMM010000001">
    <property type="protein sequence ID" value="MET3691303.1"/>
    <property type="molecule type" value="Genomic_DNA"/>
</dbReference>
<protein>
    <submittedName>
        <fullName evidence="2">Uncharacterized protein</fullName>
    </submittedName>
</protein>
<organism evidence="2 3">
    <name type="scientific">Methylobacterium goesingense</name>
    <dbReference type="NCBI Taxonomy" id="243690"/>
    <lineage>
        <taxon>Bacteria</taxon>
        <taxon>Pseudomonadati</taxon>
        <taxon>Pseudomonadota</taxon>
        <taxon>Alphaproteobacteria</taxon>
        <taxon>Hyphomicrobiales</taxon>
        <taxon>Methylobacteriaceae</taxon>
        <taxon>Methylobacterium</taxon>
    </lineage>
</organism>
<dbReference type="RefSeq" id="WP_238276117.1">
    <property type="nucleotide sequence ID" value="NZ_BPQL01000014.1"/>
</dbReference>
<dbReference type="Proteomes" id="UP001549145">
    <property type="component" value="Unassembled WGS sequence"/>
</dbReference>